<dbReference type="Proteomes" id="UP000316500">
    <property type="component" value="Unassembled WGS sequence"/>
</dbReference>
<dbReference type="EMBL" id="VNFK01000001">
    <property type="protein sequence ID" value="TVU66745.1"/>
    <property type="molecule type" value="Genomic_DNA"/>
</dbReference>
<name>A0A558HC79_PAENT</name>
<proteinExistence type="predicted"/>
<evidence type="ECO:0000313" key="2">
    <source>
        <dbReference type="Proteomes" id="UP000316500"/>
    </source>
</evidence>
<dbReference type="RefSeq" id="WP_144647793.1">
    <property type="nucleotide sequence ID" value="NZ_VNFK01000001.1"/>
</dbReference>
<dbReference type="AlphaFoldDB" id="A0A558HC79"/>
<accession>A0A558HC79</accession>
<gene>
    <name evidence="1" type="ORF">FQP90_00965</name>
</gene>
<protein>
    <submittedName>
        <fullName evidence="1">Uncharacterized protein</fullName>
    </submittedName>
</protein>
<evidence type="ECO:0000313" key="1">
    <source>
        <dbReference type="EMBL" id="TVU66745.1"/>
    </source>
</evidence>
<organism evidence="1 2">
    <name type="scientific">Paenarthrobacter nitroguajacolicus</name>
    <name type="common">Arthrobacter nitroguajacolicus</name>
    <dbReference type="NCBI Taxonomy" id="211146"/>
    <lineage>
        <taxon>Bacteria</taxon>
        <taxon>Bacillati</taxon>
        <taxon>Actinomycetota</taxon>
        <taxon>Actinomycetes</taxon>
        <taxon>Micrococcales</taxon>
        <taxon>Micrococcaceae</taxon>
        <taxon>Paenarthrobacter</taxon>
    </lineage>
</organism>
<reference evidence="1 2" key="1">
    <citation type="submission" date="2019-07" db="EMBL/GenBank/DDBJ databases">
        <title>Diversity of Bacteria from Kongsfjorden, Arctic.</title>
        <authorList>
            <person name="Yu Y."/>
        </authorList>
    </citation>
    <scope>NUCLEOTIDE SEQUENCE [LARGE SCALE GENOMIC DNA]</scope>
    <source>
        <strain evidence="1 2">SM1928</strain>
    </source>
</reference>
<comment type="caution">
    <text evidence="1">The sequence shown here is derived from an EMBL/GenBank/DDBJ whole genome shotgun (WGS) entry which is preliminary data.</text>
</comment>
<sequence>MTREQRASETTIGPLQLKSIWEPHVLRDFELRVIMQMAGCEGAVARLLAGEPLTPNDRGPLEVANHMARMKGFRPLFVALGREVRISDGGETVLLEFFESGVWSGRNPKQSRRA</sequence>
<dbReference type="OrthoDB" id="4954863at2"/>